<sequence>MGNRRNLVFSILLAALFWGCHDNDRDKELKIVSWGGKFQKDLMEYWLMPASRSSGIQISEGTWDGDYAALTSKIEKDLNSWDLVHVEDYYINVDNQEKIFSPIPEDVFKSINPKFKNNYAVPILEYGYILTARLDNGIEEASGDLTWSSFWDVAKYPGARGARDFPLGNIEIALNAQGRNIESYLYDPQLSRPDLEKRVDEAIAKFDSLKKHIIWYTTGDQIQKGLENGETTLCAAWSGRAASAYRSLCQNMNPAECKKLRIYPGTALISVDWWIVPANSTKKEIAFEFLRHAYSPAVIDTAKGFATRQLYALPTERNLVDDRIASHFLSAGSVSNPRSLAKLNEKFWSKNFGWINKKWQDWRIKE</sequence>
<dbReference type="Pfam" id="PF13416">
    <property type="entry name" value="SBP_bac_8"/>
    <property type="match status" value="1"/>
</dbReference>
<keyword evidence="1" id="KW-0732">Signal</keyword>
<dbReference type="EMBL" id="FNAN01000011">
    <property type="protein sequence ID" value="SDF63834.1"/>
    <property type="molecule type" value="Genomic_DNA"/>
</dbReference>
<dbReference type="InterPro" id="IPR006059">
    <property type="entry name" value="SBP"/>
</dbReference>
<dbReference type="STRING" id="659014.SAMN04487996_111341"/>
<dbReference type="Gene3D" id="3.40.190.10">
    <property type="entry name" value="Periplasmic binding protein-like II"/>
    <property type="match status" value="2"/>
</dbReference>
<dbReference type="Proteomes" id="UP000198748">
    <property type="component" value="Unassembled WGS sequence"/>
</dbReference>
<gene>
    <name evidence="2" type="ORF">SAMN04487996_111341</name>
</gene>
<name>A0A1G7MQ63_9BACT</name>
<protein>
    <submittedName>
        <fullName evidence="2">Spermidine/putrescine-binding protein</fullName>
    </submittedName>
</protein>
<dbReference type="OrthoDB" id="1550565at2"/>
<dbReference type="RefSeq" id="WP_090153745.1">
    <property type="nucleotide sequence ID" value="NZ_FNAN01000011.1"/>
</dbReference>
<proteinExistence type="predicted"/>
<organism evidence="2 3">
    <name type="scientific">Dyadobacter soli</name>
    <dbReference type="NCBI Taxonomy" id="659014"/>
    <lineage>
        <taxon>Bacteria</taxon>
        <taxon>Pseudomonadati</taxon>
        <taxon>Bacteroidota</taxon>
        <taxon>Cytophagia</taxon>
        <taxon>Cytophagales</taxon>
        <taxon>Spirosomataceae</taxon>
        <taxon>Dyadobacter</taxon>
    </lineage>
</organism>
<evidence type="ECO:0000313" key="2">
    <source>
        <dbReference type="EMBL" id="SDF63834.1"/>
    </source>
</evidence>
<dbReference type="AlphaFoldDB" id="A0A1G7MQ63"/>
<dbReference type="PANTHER" id="PTHR30222:SF2">
    <property type="entry name" value="ABC TRANSPORTER SUBSTRATE-BINDING PROTEIN"/>
    <property type="match status" value="1"/>
</dbReference>
<evidence type="ECO:0000256" key="1">
    <source>
        <dbReference type="ARBA" id="ARBA00022729"/>
    </source>
</evidence>
<dbReference type="SUPFAM" id="SSF53850">
    <property type="entry name" value="Periplasmic binding protein-like II"/>
    <property type="match status" value="1"/>
</dbReference>
<dbReference type="PANTHER" id="PTHR30222">
    <property type="entry name" value="SPERMIDINE/PUTRESCINE-BINDING PERIPLASMIC PROTEIN"/>
    <property type="match status" value="1"/>
</dbReference>
<evidence type="ECO:0000313" key="3">
    <source>
        <dbReference type="Proteomes" id="UP000198748"/>
    </source>
</evidence>
<reference evidence="3" key="1">
    <citation type="submission" date="2016-10" db="EMBL/GenBank/DDBJ databases">
        <authorList>
            <person name="Varghese N."/>
            <person name="Submissions S."/>
        </authorList>
    </citation>
    <scope>NUCLEOTIDE SEQUENCE [LARGE SCALE GENOMIC DNA]</scope>
    <source>
        <strain evidence="3">DSM 25329</strain>
    </source>
</reference>
<accession>A0A1G7MQ63</accession>
<keyword evidence="3" id="KW-1185">Reference proteome</keyword>